<keyword evidence="1" id="KW-1133">Transmembrane helix</keyword>
<dbReference type="PANTHER" id="PTHR36844">
    <property type="entry name" value="PROTEASE PRSW"/>
    <property type="match status" value="1"/>
</dbReference>
<organism evidence="2 3">
    <name type="scientific">Corynebacterium rouxii</name>
    <dbReference type="NCBI Taxonomy" id="2719119"/>
    <lineage>
        <taxon>Bacteria</taxon>
        <taxon>Bacillati</taxon>
        <taxon>Actinomycetota</taxon>
        <taxon>Actinomycetes</taxon>
        <taxon>Mycobacteriales</taxon>
        <taxon>Corynebacteriaceae</taxon>
        <taxon>Corynebacterium</taxon>
    </lineage>
</organism>
<dbReference type="InterPro" id="IPR026898">
    <property type="entry name" value="PrsW"/>
</dbReference>
<sequence>MISTVKNSALAWTLAVLSVTAAVVLLMRLLHTAVEIPVAAAASTGISLGFGLLFLCVIVALDRTKLHRMAGTKTMWAWAVVAGGLIGPLIAIYSNDKFDFEIIRVSDPETYRAWGDAVYGPLVEEWIKGVLALAVILLFRERIVRPTQAFFIGAFTGLGFQVTEDIWYAITSAYVDVNSDLSGGVALSLVRGLFGLISHWTYTGVVAAGLAYLLGVTFHSANGAPPRRGRAIVRAIGLCALAYLTHGLWNSPLTFGLPAVATTAAKLAISLTAFVIFYVWLMRHEKRTVVYAQPPKVTEA</sequence>
<dbReference type="GO" id="GO:0008237">
    <property type="term" value="F:metallopeptidase activity"/>
    <property type="evidence" value="ECO:0007669"/>
    <property type="project" value="UniProtKB-KW"/>
</dbReference>
<dbReference type="Pfam" id="PF13367">
    <property type="entry name" value="PrsW-protease"/>
    <property type="match status" value="1"/>
</dbReference>
<feature type="transmembrane region" description="Helical" evidence="1">
    <location>
        <begin position="9"/>
        <end position="30"/>
    </location>
</feature>
<dbReference type="Proteomes" id="UP000423525">
    <property type="component" value="Chromosome"/>
</dbReference>
<feature type="transmembrane region" description="Helical" evidence="1">
    <location>
        <begin position="151"/>
        <end position="170"/>
    </location>
</feature>
<keyword evidence="2" id="KW-0482">Metalloprotease</keyword>
<dbReference type="RefSeq" id="WP_232053153.1">
    <property type="nucleotide sequence ID" value="NZ_CP168248.1"/>
</dbReference>
<accession>A0A6I8MIR6</accession>
<feature type="transmembrane region" description="Helical" evidence="1">
    <location>
        <begin position="118"/>
        <end position="139"/>
    </location>
</feature>
<gene>
    <name evidence="2" type="ORF">FRC0190_02203</name>
</gene>
<feature type="transmembrane region" description="Helical" evidence="1">
    <location>
        <begin position="36"/>
        <end position="62"/>
    </location>
</feature>
<keyword evidence="1" id="KW-0812">Transmembrane</keyword>
<dbReference type="AlphaFoldDB" id="A0A6I8MIR6"/>
<feature type="transmembrane region" description="Helical" evidence="1">
    <location>
        <begin position="231"/>
        <end position="249"/>
    </location>
</feature>
<evidence type="ECO:0000313" key="2">
    <source>
        <dbReference type="EMBL" id="VZH86283.1"/>
    </source>
</evidence>
<dbReference type="PANTHER" id="PTHR36844:SF1">
    <property type="entry name" value="PROTEASE PRSW"/>
    <property type="match status" value="1"/>
</dbReference>
<keyword evidence="1" id="KW-0472">Membrane</keyword>
<name>A0A6I8MIR6_9CORY</name>
<dbReference type="EMBL" id="LR738855">
    <property type="protein sequence ID" value="VZH86283.1"/>
    <property type="molecule type" value="Genomic_DNA"/>
</dbReference>
<evidence type="ECO:0000313" key="3">
    <source>
        <dbReference type="Proteomes" id="UP000423525"/>
    </source>
</evidence>
<reference evidence="2 3" key="1">
    <citation type="submission" date="2019-11" db="EMBL/GenBank/DDBJ databases">
        <authorList>
            <person name="Brisse S."/>
        </authorList>
    </citation>
    <scope>NUCLEOTIDE SEQUENCE [LARGE SCALE GENOMIC DNA]</scope>
    <source>
        <strain evidence="2">FRC0190</strain>
    </source>
</reference>
<keyword evidence="2" id="KW-0378">Hydrolase</keyword>
<feature type="transmembrane region" description="Helical" evidence="1">
    <location>
        <begin position="74"/>
        <end position="93"/>
    </location>
</feature>
<feature type="transmembrane region" description="Helical" evidence="1">
    <location>
        <begin position="199"/>
        <end position="219"/>
    </location>
</feature>
<dbReference type="GO" id="GO:0006508">
    <property type="term" value="P:proteolysis"/>
    <property type="evidence" value="ECO:0007669"/>
    <property type="project" value="UniProtKB-KW"/>
</dbReference>
<proteinExistence type="predicted"/>
<feature type="transmembrane region" description="Helical" evidence="1">
    <location>
        <begin position="255"/>
        <end position="281"/>
    </location>
</feature>
<evidence type="ECO:0000256" key="1">
    <source>
        <dbReference type="SAM" id="Phobius"/>
    </source>
</evidence>
<protein>
    <submittedName>
        <fullName evidence="2">PrsW family intramembrane metalloprotease</fullName>
    </submittedName>
</protein>
<keyword evidence="2" id="KW-0645">Protease</keyword>
<dbReference type="KEGG" id="crf:FRC0190_02203"/>